<dbReference type="InterPro" id="IPR001853">
    <property type="entry name" value="DSBA-like_thioredoxin_dom"/>
</dbReference>
<dbReference type="Gene3D" id="3.40.30.10">
    <property type="entry name" value="Glutaredoxin"/>
    <property type="match status" value="1"/>
</dbReference>
<protein>
    <submittedName>
        <fullName evidence="2">DSBA oxidoreductase</fullName>
    </submittedName>
</protein>
<evidence type="ECO:0000313" key="3">
    <source>
        <dbReference type="Proteomes" id="UP000198341"/>
    </source>
</evidence>
<dbReference type="GO" id="GO:0016491">
    <property type="term" value="F:oxidoreductase activity"/>
    <property type="evidence" value="ECO:0007669"/>
    <property type="project" value="InterPro"/>
</dbReference>
<dbReference type="AlphaFoldDB" id="K8F1M8"/>
<dbReference type="SUPFAM" id="SSF52833">
    <property type="entry name" value="Thioredoxin-like"/>
    <property type="match status" value="1"/>
</dbReference>
<dbReference type="eggNOG" id="ENOG502RXN4">
    <property type="taxonomic scope" value="Eukaryota"/>
</dbReference>
<dbReference type="KEGG" id="bpg:Bathy07g02800"/>
<dbReference type="OrthoDB" id="1930760at2759"/>
<keyword evidence="3" id="KW-1185">Reference proteome</keyword>
<dbReference type="RefSeq" id="XP_007511869.1">
    <property type="nucleotide sequence ID" value="XM_007511807.1"/>
</dbReference>
<evidence type="ECO:0000313" key="2">
    <source>
        <dbReference type="EMBL" id="CCO65957.1"/>
    </source>
</evidence>
<dbReference type="Proteomes" id="UP000198341">
    <property type="component" value="Chromosome 7"/>
</dbReference>
<dbReference type="PANTHER" id="PTHR13887:SF41">
    <property type="entry name" value="THIOREDOXIN SUPERFAMILY PROTEIN"/>
    <property type="match status" value="1"/>
</dbReference>
<feature type="domain" description="DSBA-like thioredoxin" evidence="1">
    <location>
        <begin position="62"/>
        <end position="195"/>
    </location>
</feature>
<organism evidence="2 3">
    <name type="scientific">Bathycoccus prasinos</name>
    <dbReference type="NCBI Taxonomy" id="41875"/>
    <lineage>
        <taxon>Eukaryota</taxon>
        <taxon>Viridiplantae</taxon>
        <taxon>Chlorophyta</taxon>
        <taxon>Mamiellophyceae</taxon>
        <taxon>Mamiellales</taxon>
        <taxon>Bathycoccaceae</taxon>
        <taxon>Bathycoccus</taxon>
    </lineage>
</organism>
<gene>
    <name evidence="2" type="ORF">Bathy07g02800</name>
</gene>
<reference evidence="2" key="1">
    <citation type="submission" date="2011-10" db="EMBL/GenBank/DDBJ databases">
        <authorList>
            <person name="Genoscope - CEA"/>
        </authorList>
    </citation>
    <scope>NUCLEOTIDE SEQUENCE [LARGE SCALE GENOMIC DNA]</scope>
    <source>
        <strain evidence="2">RCC 1105</strain>
    </source>
</reference>
<accession>K8F1M8</accession>
<dbReference type="PANTHER" id="PTHR13887">
    <property type="entry name" value="GLUTATHIONE S-TRANSFERASE KAPPA"/>
    <property type="match status" value="1"/>
</dbReference>
<proteinExistence type="predicted"/>
<name>K8F1M8_9CHLO</name>
<dbReference type="GeneID" id="19014769"/>
<sequence length="236" mass="26705">MEEVTQNPMDEANPVSFAVLRIPFFLEPEYSRDETWSETNRKRLERKWGGKEAFDAQKKRHQLKERGREVGIQHFNLDRKASNTLKSHRLVQWVTKNYGCAKSEALYDVLNVEHFVNGKKLNDAKMLLECAKKISDGVIDLEKAEKFLASDEGEKEIVLAKKALDRLGIHSIPNFVIGGKEVLSGAVHWKELVGAFRRIERTGLGAPENAFATILGIPEEIITQTTLDPTKYAATV</sequence>
<dbReference type="EMBL" id="FO082272">
    <property type="protein sequence ID" value="CCO65957.1"/>
    <property type="molecule type" value="Genomic_DNA"/>
</dbReference>
<dbReference type="InterPro" id="IPR036249">
    <property type="entry name" value="Thioredoxin-like_sf"/>
</dbReference>
<dbReference type="Pfam" id="PF01323">
    <property type="entry name" value="DSBA"/>
    <property type="match status" value="1"/>
</dbReference>
<evidence type="ECO:0000259" key="1">
    <source>
        <dbReference type="Pfam" id="PF01323"/>
    </source>
</evidence>